<evidence type="ECO:0000256" key="1">
    <source>
        <dbReference type="ARBA" id="ARBA00023157"/>
    </source>
</evidence>
<dbReference type="EnsemblMetazoa" id="AMAM012605-RA">
    <property type="protein sequence ID" value="AMAM012605-PA"/>
    <property type="gene ID" value="AMAM012605"/>
</dbReference>
<dbReference type="AlphaFoldDB" id="A0A182SSM5"/>
<evidence type="ECO:0000313" key="6">
    <source>
        <dbReference type="Proteomes" id="UP000075901"/>
    </source>
</evidence>
<sequence>MMHFFTVFIVIGFVVVSAIESDVKQFPTPISEDLTVDKRHLLKDGVNSPSIVDDSNRLGTNGYVAFPGQFPYNAVLYISFTSGSSQPGFSVSSGSLITPNYILTRAYELYTSINSNTTYGYAELGPDHGSEEESEQRVNFTESGMHVHPLYKGSLHDIATIRLDHPVTFNRFVQPIRLPRLSDSRTYEMME</sequence>
<dbReference type="VEuPathDB" id="VectorBase:AMAM012605"/>
<feature type="chain" id="PRO_5008136126" description="Peptidase S1 domain-containing protein" evidence="3">
    <location>
        <begin position="19"/>
        <end position="191"/>
    </location>
</feature>
<feature type="domain" description="Peptidase S1" evidence="4">
    <location>
        <begin position="61"/>
        <end position="183"/>
    </location>
</feature>
<dbReference type="InterPro" id="IPR009003">
    <property type="entry name" value="Peptidase_S1_PA"/>
</dbReference>
<dbReference type="PANTHER" id="PTHR24250:SF50">
    <property type="entry name" value="PEPTIDASE S1 DOMAIN-CONTAINING PROTEIN"/>
    <property type="match status" value="1"/>
</dbReference>
<keyword evidence="6" id="KW-1185">Reference proteome</keyword>
<proteinExistence type="inferred from homology"/>
<accession>A0A182SSM5</accession>
<dbReference type="InterPro" id="IPR043504">
    <property type="entry name" value="Peptidase_S1_PA_chymotrypsin"/>
</dbReference>
<dbReference type="Gene3D" id="2.40.10.10">
    <property type="entry name" value="Trypsin-like serine proteases"/>
    <property type="match status" value="1"/>
</dbReference>
<dbReference type="SUPFAM" id="SSF50494">
    <property type="entry name" value="Trypsin-like serine proteases"/>
    <property type="match status" value="1"/>
</dbReference>
<dbReference type="GO" id="GO:0006508">
    <property type="term" value="P:proteolysis"/>
    <property type="evidence" value="ECO:0007669"/>
    <property type="project" value="InterPro"/>
</dbReference>
<reference evidence="6" key="1">
    <citation type="submission" date="2013-09" db="EMBL/GenBank/DDBJ databases">
        <title>The Genome Sequence of Anopheles maculatus species B.</title>
        <authorList>
            <consortium name="The Broad Institute Genomics Platform"/>
            <person name="Neafsey D.E."/>
            <person name="Besansky N."/>
            <person name="Howell P."/>
            <person name="Walton C."/>
            <person name="Young S.K."/>
            <person name="Zeng Q."/>
            <person name="Gargeya S."/>
            <person name="Fitzgerald M."/>
            <person name="Haas B."/>
            <person name="Abouelleil A."/>
            <person name="Allen A.W."/>
            <person name="Alvarado L."/>
            <person name="Arachchi H.M."/>
            <person name="Berlin A.M."/>
            <person name="Chapman S.B."/>
            <person name="Gainer-Dewar J."/>
            <person name="Goldberg J."/>
            <person name="Griggs A."/>
            <person name="Gujja S."/>
            <person name="Hansen M."/>
            <person name="Howarth C."/>
            <person name="Imamovic A."/>
            <person name="Ireland A."/>
            <person name="Larimer J."/>
            <person name="McCowan C."/>
            <person name="Murphy C."/>
            <person name="Pearson M."/>
            <person name="Poon T.W."/>
            <person name="Priest M."/>
            <person name="Roberts A."/>
            <person name="Saif S."/>
            <person name="Shea T."/>
            <person name="Sisk P."/>
            <person name="Sykes S."/>
            <person name="Wortman J."/>
            <person name="Nusbaum C."/>
            <person name="Birren B."/>
        </authorList>
    </citation>
    <scope>NUCLEOTIDE SEQUENCE [LARGE SCALE GENOMIC DNA]</scope>
    <source>
        <strain evidence="6">maculatus3</strain>
    </source>
</reference>
<keyword evidence="1" id="KW-1015">Disulfide bond</keyword>
<name>A0A182SSM5_9DIPT</name>
<keyword evidence="3" id="KW-0732">Signal</keyword>
<reference evidence="5" key="2">
    <citation type="submission" date="2020-05" db="UniProtKB">
        <authorList>
            <consortium name="EnsemblMetazoa"/>
        </authorList>
    </citation>
    <scope>IDENTIFICATION</scope>
    <source>
        <strain evidence="5">maculatus3</strain>
    </source>
</reference>
<dbReference type="PANTHER" id="PTHR24250">
    <property type="entry name" value="CHYMOTRYPSIN-RELATED"/>
    <property type="match status" value="1"/>
</dbReference>
<comment type="similarity">
    <text evidence="2">Belongs to the peptidase S1 family. CLIP subfamily.</text>
</comment>
<evidence type="ECO:0000313" key="5">
    <source>
        <dbReference type="EnsemblMetazoa" id="AMAM012605-PA"/>
    </source>
</evidence>
<evidence type="ECO:0000259" key="4">
    <source>
        <dbReference type="Pfam" id="PF00089"/>
    </source>
</evidence>
<organism evidence="5 6">
    <name type="scientific">Anopheles maculatus</name>
    <dbReference type="NCBI Taxonomy" id="74869"/>
    <lineage>
        <taxon>Eukaryota</taxon>
        <taxon>Metazoa</taxon>
        <taxon>Ecdysozoa</taxon>
        <taxon>Arthropoda</taxon>
        <taxon>Hexapoda</taxon>
        <taxon>Insecta</taxon>
        <taxon>Pterygota</taxon>
        <taxon>Neoptera</taxon>
        <taxon>Endopterygota</taxon>
        <taxon>Diptera</taxon>
        <taxon>Nematocera</taxon>
        <taxon>Culicoidea</taxon>
        <taxon>Culicidae</taxon>
        <taxon>Anophelinae</taxon>
        <taxon>Anopheles</taxon>
        <taxon>Anopheles maculatus group</taxon>
    </lineage>
</organism>
<dbReference type="Pfam" id="PF00089">
    <property type="entry name" value="Trypsin"/>
    <property type="match status" value="1"/>
</dbReference>
<feature type="signal peptide" evidence="3">
    <location>
        <begin position="1"/>
        <end position="18"/>
    </location>
</feature>
<evidence type="ECO:0000256" key="2">
    <source>
        <dbReference type="ARBA" id="ARBA00024195"/>
    </source>
</evidence>
<protein>
    <recommendedName>
        <fullName evidence="4">Peptidase S1 domain-containing protein</fullName>
    </recommendedName>
</protein>
<dbReference type="GO" id="GO:0004252">
    <property type="term" value="F:serine-type endopeptidase activity"/>
    <property type="evidence" value="ECO:0007669"/>
    <property type="project" value="InterPro"/>
</dbReference>
<dbReference type="InterPro" id="IPR001254">
    <property type="entry name" value="Trypsin_dom"/>
</dbReference>
<evidence type="ECO:0000256" key="3">
    <source>
        <dbReference type="SAM" id="SignalP"/>
    </source>
</evidence>
<dbReference type="Proteomes" id="UP000075901">
    <property type="component" value="Unassembled WGS sequence"/>
</dbReference>